<dbReference type="AlphaFoldDB" id="X1W3S5"/>
<keyword evidence="1" id="KW-0472">Membrane</keyword>
<dbReference type="KEGG" id="tet:TTHERM_00151750"/>
<feature type="transmembrane region" description="Helical" evidence="1">
    <location>
        <begin position="490"/>
        <end position="516"/>
    </location>
</feature>
<dbReference type="SMART" id="SM00100">
    <property type="entry name" value="cNMP"/>
    <property type="match status" value="1"/>
</dbReference>
<evidence type="ECO:0000259" key="2">
    <source>
        <dbReference type="PROSITE" id="PS50042"/>
    </source>
</evidence>
<dbReference type="PANTHER" id="PTHR45689:SF5">
    <property type="entry name" value="I[[H]] CHANNEL, ISOFORM E"/>
    <property type="match status" value="1"/>
</dbReference>
<dbReference type="GO" id="GO:0035725">
    <property type="term" value="P:sodium ion transmembrane transport"/>
    <property type="evidence" value="ECO:0007669"/>
    <property type="project" value="TreeGrafter"/>
</dbReference>
<protein>
    <submittedName>
        <fullName evidence="3">Cyclic nucleotide-binding domain protein</fullName>
    </submittedName>
</protein>
<proteinExistence type="predicted"/>
<dbReference type="GO" id="GO:0003254">
    <property type="term" value="P:regulation of membrane depolarization"/>
    <property type="evidence" value="ECO:0007669"/>
    <property type="project" value="TreeGrafter"/>
</dbReference>
<feature type="transmembrane region" description="Helical" evidence="1">
    <location>
        <begin position="283"/>
        <end position="302"/>
    </location>
</feature>
<dbReference type="InterPro" id="IPR018490">
    <property type="entry name" value="cNMP-bd_dom_sf"/>
</dbReference>
<feature type="transmembrane region" description="Helical" evidence="1">
    <location>
        <begin position="411"/>
        <end position="437"/>
    </location>
</feature>
<dbReference type="Gene3D" id="1.10.287.70">
    <property type="match status" value="1"/>
</dbReference>
<dbReference type="EMBL" id="GG662603">
    <property type="protein sequence ID" value="EAS01462.3"/>
    <property type="molecule type" value="Genomic_DNA"/>
</dbReference>
<feature type="transmembrane region" description="Helical" evidence="1">
    <location>
        <begin position="314"/>
        <end position="337"/>
    </location>
</feature>
<dbReference type="InterPro" id="IPR051413">
    <property type="entry name" value="K/Na_HCN_channel"/>
</dbReference>
<keyword evidence="1" id="KW-1133">Transmembrane helix</keyword>
<dbReference type="Proteomes" id="UP000009168">
    <property type="component" value="Unassembled WGS sequence"/>
</dbReference>
<dbReference type="InterPro" id="IPR000595">
    <property type="entry name" value="cNMP-bd_dom"/>
</dbReference>
<name>X1W3S5_TETTS</name>
<dbReference type="PROSITE" id="PS50042">
    <property type="entry name" value="CNMP_BINDING_3"/>
    <property type="match status" value="1"/>
</dbReference>
<dbReference type="PANTHER" id="PTHR45689">
    <property type="entry name" value="I[[H]] CHANNEL, ISOFORM E"/>
    <property type="match status" value="1"/>
</dbReference>
<keyword evidence="1" id="KW-0812">Transmembrane</keyword>
<dbReference type="Gene3D" id="2.60.120.10">
    <property type="entry name" value="Jelly Rolls"/>
    <property type="match status" value="1"/>
</dbReference>
<gene>
    <name evidence="3" type="ORF">TTHERM_00151750</name>
</gene>
<dbReference type="GO" id="GO:0098855">
    <property type="term" value="C:HCN channel complex"/>
    <property type="evidence" value="ECO:0007669"/>
    <property type="project" value="TreeGrafter"/>
</dbReference>
<dbReference type="OrthoDB" id="421226at2759"/>
<organism evidence="3 4">
    <name type="scientific">Tetrahymena thermophila (strain SB210)</name>
    <dbReference type="NCBI Taxonomy" id="312017"/>
    <lineage>
        <taxon>Eukaryota</taxon>
        <taxon>Sar</taxon>
        <taxon>Alveolata</taxon>
        <taxon>Ciliophora</taxon>
        <taxon>Intramacronucleata</taxon>
        <taxon>Oligohymenophorea</taxon>
        <taxon>Hymenostomatida</taxon>
        <taxon>Tetrahymenina</taxon>
        <taxon>Tetrahymenidae</taxon>
        <taxon>Tetrahymena</taxon>
    </lineage>
</organism>
<accession>X1W3S5</accession>
<reference evidence="4" key="1">
    <citation type="journal article" date="2006" name="PLoS Biol.">
        <title>Macronuclear genome sequence of the ciliate Tetrahymena thermophila, a model eukaryote.</title>
        <authorList>
            <person name="Eisen J.A."/>
            <person name="Coyne R.S."/>
            <person name="Wu M."/>
            <person name="Wu D."/>
            <person name="Thiagarajan M."/>
            <person name="Wortman J.R."/>
            <person name="Badger J.H."/>
            <person name="Ren Q."/>
            <person name="Amedeo P."/>
            <person name="Jones K.M."/>
            <person name="Tallon L.J."/>
            <person name="Delcher A.L."/>
            <person name="Salzberg S.L."/>
            <person name="Silva J.C."/>
            <person name="Haas B.J."/>
            <person name="Majoros W.H."/>
            <person name="Farzad M."/>
            <person name="Carlton J.M."/>
            <person name="Smith R.K. Jr."/>
            <person name="Garg J."/>
            <person name="Pearlman R.E."/>
            <person name="Karrer K.M."/>
            <person name="Sun L."/>
            <person name="Manning G."/>
            <person name="Elde N.C."/>
            <person name="Turkewitz A.P."/>
            <person name="Asai D.J."/>
            <person name="Wilkes D.E."/>
            <person name="Wang Y."/>
            <person name="Cai H."/>
            <person name="Collins K."/>
            <person name="Stewart B.A."/>
            <person name="Lee S.R."/>
            <person name="Wilamowska K."/>
            <person name="Weinberg Z."/>
            <person name="Ruzzo W.L."/>
            <person name="Wloga D."/>
            <person name="Gaertig J."/>
            <person name="Frankel J."/>
            <person name="Tsao C.-C."/>
            <person name="Gorovsky M.A."/>
            <person name="Keeling P.J."/>
            <person name="Waller R.F."/>
            <person name="Patron N.J."/>
            <person name="Cherry J.M."/>
            <person name="Stover N.A."/>
            <person name="Krieger C.J."/>
            <person name="del Toro C."/>
            <person name="Ryder H.F."/>
            <person name="Williamson S.C."/>
            <person name="Barbeau R.A."/>
            <person name="Hamilton E.P."/>
            <person name="Orias E."/>
        </authorList>
    </citation>
    <scope>NUCLEOTIDE SEQUENCE [LARGE SCALE GENOMIC DNA]</scope>
    <source>
        <strain evidence="4">SB210</strain>
    </source>
</reference>
<evidence type="ECO:0000256" key="1">
    <source>
        <dbReference type="SAM" id="Phobius"/>
    </source>
</evidence>
<feature type="transmembrane region" description="Helical" evidence="1">
    <location>
        <begin position="349"/>
        <end position="369"/>
    </location>
</feature>
<dbReference type="RefSeq" id="XP_001021708.3">
    <property type="nucleotide sequence ID" value="XM_001021708.3"/>
</dbReference>
<dbReference type="SUPFAM" id="SSF81324">
    <property type="entry name" value="Voltage-gated potassium channels"/>
    <property type="match status" value="1"/>
</dbReference>
<dbReference type="GO" id="GO:0005249">
    <property type="term" value="F:voltage-gated potassium channel activity"/>
    <property type="evidence" value="ECO:0007669"/>
    <property type="project" value="TreeGrafter"/>
</dbReference>
<keyword evidence="4" id="KW-1185">Reference proteome</keyword>
<feature type="transmembrane region" description="Helical" evidence="1">
    <location>
        <begin position="375"/>
        <end position="391"/>
    </location>
</feature>
<dbReference type="Pfam" id="PF00027">
    <property type="entry name" value="cNMP_binding"/>
    <property type="match status" value="1"/>
</dbReference>
<evidence type="ECO:0000313" key="4">
    <source>
        <dbReference type="Proteomes" id="UP000009168"/>
    </source>
</evidence>
<dbReference type="InterPro" id="IPR014710">
    <property type="entry name" value="RmlC-like_jellyroll"/>
</dbReference>
<dbReference type="GeneID" id="24442417"/>
<evidence type="ECO:0000313" key="3">
    <source>
        <dbReference type="EMBL" id="EAS01462.3"/>
    </source>
</evidence>
<sequence>MQKHQIKEQIKASFNSHNSQGRIFRKSQDEMIDDDWMKFQGLNLRKEDSFQIEPDLIQEQGVSESIKNGKSQILKAVGDNSNKFSLIGQQTGYLEESQTKNMLNPDDIQIQTPHYMDTNNYKSYEKLGVSQQQIPLTSLSAGLTRKQQSKMTQFNKPSLNLISTSAADIVNKDRNSNHNNTNIKLLGQSNNLNLIMNIRKRIFNYINYYTYFGRKNFLQNELVRKAINDQSDFGFDQIDAKPCCLGFHKLLSCIRRHKCFRYLKNFQFEPLSPHTTFYLIWKLYVTLYNYLFFIVLSLLIVFDAGLNNQQIQEIYFNITAFQWCLEIFIKINTALYIKTKFINKRQEICKIYFQKYFLFDIIPLILILTPQVKDASISYIAIRLLLFIKYVNSYRDSEEAQKQLLMRLRHFYVVSLINLIVNLFLVGHILSCLWYLMSIIQKNLLDSDQSWFNKEESREGTWWKMYLSSYYWSFTLMATGSNEATTTVEIFFTCVVMIFTTIIFGYIVNTIGIILSEMNKLEEEQRKDINLINTYMKRKCISKKLQLKINLDLEQYYLRNTKNKSEEENRVLTKISADLNDEIKLEYYKNILQKVPFLIGNFQKETIDKLCLSIEEVFYSPNQIIFNEQESNDFSLIVIVSGQVDLLKGVRAQLNQGQQIKEEIEEEQQFTNPQQTQRKLICNNENYKVISTLKKGCTFGEVNFFTQTQRECTAKSRTFTTILKIERNNFLSIIQNNQKDFEVFCEMKDKIQMYNNYKIINKSCILCQNSFHSEQSCSQAHFNKNSPFIFSRINKKQFQERSFYKRKLAKSDNSYLIRILAQNCIDTLKQQYDVSEENKRKSLAEELPIQFCNMSLDYENDDEDDYFDNEQNYEEKFSPGVSPILAKEESQNNGYYSQNNLQALPLFMIPEENTRQRTVESTSELPSFQNANSLVYINHGSSNNIESGFQNFQQKQSIRFQSNGHLNSQSLKKEDSYQKELTQQQQKTIDNIDESQKQIFNTRENQYNQFRENLEHRKTILINNSPRSTRKMKSFVQRRTTILQNNDQMNTSINSPYRDTNQQKKQSLLQIQTSQQAQMIQNLLQGEKLQNQIERGPEKQTTYFRNENWNEKTIPLEEKNKNDFLFLFDCLKLFNHYFVQGNANIMISKWSHQRKKYLKKYASGEAKITGIRINKSALSYKLKSSNMISSPNQFNQRGQQSPFKEKK</sequence>
<dbReference type="SUPFAM" id="SSF51206">
    <property type="entry name" value="cAMP-binding domain-like"/>
    <property type="match status" value="1"/>
</dbReference>
<dbReference type="CDD" id="cd00038">
    <property type="entry name" value="CAP_ED"/>
    <property type="match status" value="1"/>
</dbReference>
<dbReference type="InParanoid" id="X1W3S5"/>
<feature type="domain" description="Cyclic nucleotide-binding" evidence="2">
    <location>
        <begin position="598"/>
        <end position="734"/>
    </location>
</feature>